<reference evidence="10" key="1">
    <citation type="submission" date="2018-06" db="EMBL/GenBank/DDBJ databases">
        <authorList>
            <person name="Zhirakovskaya E."/>
        </authorList>
    </citation>
    <scope>NUCLEOTIDE SEQUENCE</scope>
</reference>
<dbReference type="PANTHER" id="PTHR33910">
    <property type="entry name" value="PROTEIN TRANSLOCASE SUBUNIT SECE"/>
    <property type="match status" value="1"/>
</dbReference>
<evidence type="ECO:0000256" key="1">
    <source>
        <dbReference type="ARBA" id="ARBA00004370"/>
    </source>
</evidence>
<dbReference type="PROSITE" id="PS01067">
    <property type="entry name" value="SECE_SEC61G"/>
    <property type="match status" value="1"/>
</dbReference>
<dbReference type="GO" id="GO:0008320">
    <property type="term" value="F:protein transmembrane transporter activity"/>
    <property type="evidence" value="ECO:0007669"/>
    <property type="project" value="InterPro"/>
</dbReference>
<proteinExistence type="inferred from homology"/>
<dbReference type="EMBL" id="UOGG01000131">
    <property type="protein sequence ID" value="VAX30850.1"/>
    <property type="molecule type" value="Genomic_DNA"/>
</dbReference>
<sequence>MISKATKFLSEVRVEVKKVTWPSKKEAIGGTTVVVVVVFLIALFLGIVDALLSKIVQGLI</sequence>
<dbReference type="InterPro" id="IPR005807">
    <property type="entry name" value="SecE_bac"/>
</dbReference>
<keyword evidence="4 9" id="KW-0812">Transmembrane</keyword>
<comment type="subcellular location">
    <subcellularLocation>
        <location evidence="1">Membrane</location>
    </subcellularLocation>
</comment>
<keyword evidence="6 9" id="KW-1133">Transmembrane helix</keyword>
<dbReference type="GO" id="GO:0005886">
    <property type="term" value="C:plasma membrane"/>
    <property type="evidence" value="ECO:0007669"/>
    <property type="project" value="TreeGrafter"/>
</dbReference>
<keyword evidence="7" id="KW-0811">Translocation</keyword>
<keyword evidence="8 9" id="KW-0472">Membrane</keyword>
<evidence type="ECO:0000256" key="3">
    <source>
        <dbReference type="ARBA" id="ARBA00022475"/>
    </source>
</evidence>
<dbReference type="Gene3D" id="1.20.5.1030">
    <property type="entry name" value="Preprotein translocase secy subunit"/>
    <property type="match status" value="1"/>
</dbReference>
<dbReference type="NCBIfam" id="TIGR00964">
    <property type="entry name" value="secE_bact"/>
    <property type="match status" value="1"/>
</dbReference>
<evidence type="ECO:0000256" key="4">
    <source>
        <dbReference type="ARBA" id="ARBA00022692"/>
    </source>
</evidence>
<evidence type="ECO:0000256" key="5">
    <source>
        <dbReference type="ARBA" id="ARBA00022927"/>
    </source>
</evidence>
<keyword evidence="2" id="KW-0813">Transport</keyword>
<dbReference type="GO" id="GO:0006886">
    <property type="term" value="P:intracellular protein transport"/>
    <property type="evidence" value="ECO:0007669"/>
    <property type="project" value="InterPro"/>
</dbReference>
<keyword evidence="5" id="KW-0653">Protein transport</keyword>
<dbReference type="GO" id="GO:0009306">
    <property type="term" value="P:protein secretion"/>
    <property type="evidence" value="ECO:0007669"/>
    <property type="project" value="InterPro"/>
</dbReference>
<evidence type="ECO:0000256" key="6">
    <source>
        <dbReference type="ARBA" id="ARBA00022989"/>
    </source>
</evidence>
<evidence type="ECO:0008006" key="11">
    <source>
        <dbReference type="Google" id="ProtNLM"/>
    </source>
</evidence>
<dbReference type="AlphaFoldDB" id="A0A3B1D7G3"/>
<evidence type="ECO:0000313" key="10">
    <source>
        <dbReference type="EMBL" id="VAX30850.1"/>
    </source>
</evidence>
<dbReference type="InterPro" id="IPR038379">
    <property type="entry name" value="SecE_sf"/>
</dbReference>
<dbReference type="Pfam" id="PF00584">
    <property type="entry name" value="SecE"/>
    <property type="match status" value="1"/>
</dbReference>
<feature type="transmembrane region" description="Helical" evidence="9">
    <location>
        <begin position="27"/>
        <end position="52"/>
    </location>
</feature>
<protein>
    <recommendedName>
        <fullName evidence="11">Protein translocase subunit SecE</fullName>
    </recommendedName>
</protein>
<dbReference type="GO" id="GO:0006605">
    <property type="term" value="P:protein targeting"/>
    <property type="evidence" value="ECO:0007669"/>
    <property type="project" value="InterPro"/>
</dbReference>
<evidence type="ECO:0000256" key="2">
    <source>
        <dbReference type="ARBA" id="ARBA00022448"/>
    </source>
</evidence>
<organism evidence="10">
    <name type="scientific">hydrothermal vent metagenome</name>
    <dbReference type="NCBI Taxonomy" id="652676"/>
    <lineage>
        <taxon>unclassified sequences</taxon>
        <taxon>metagenomes</taxon>
        <taxon>ecological metagenomes</taxon>
    </lineage>
</organism>
<evidence type="ECO:0000256" key="7">
    <source>
        <dbReference type="ARBA" id="ARBA00023010"/>
    </source>
</evidence>
<name>A0A3B1D7G3_9ZZZZ</name>
<dbReference type="PANTHER" id="PTHR33910:SF1">
    <property type="entry name" value="PROTEIN TRANSLOCASE SUBUNIT SECE"/>
    <property type="match status" value="1"/>
</dbReference>
<dbReference type="GO" id="GO:0043952">
    <property type="term" value="P:protein transport by the Sec complex"/>
    <property type="evidence" value="ECO:0007669"/>
    <property type="project" value="TreeGrafter"/>
</dbReference>
<dbReference type="InterPro" id="IPR001901">
    <property type="entry name" value="Translocase_SecE/Sec61-g"/>
</dbReference>
<dbReference type="HAMAP" id="MF_00422">
    <property type="entry name" value="SecE"/>
    <property type="match status" value="1"/>
</dbReference>
<keyword evidence="3" id="KW-1003">Cell membrane</keyword>
<gene>
    <name evidence="10" type="ORF">MNBD_NITROSPINAE05-695</name>
</gene>
<accession>A0A3B1D7G3</accession>
<evidence type="ECO:0000256" key="8">
    <source>
        <dbReference type="ARBA" id="ARBA00023136"/>
    </source>
</evidence>
<evidence type="ECO:0000256" key="9">
    <source>
        <dbReference type="SAM" id="Phobius"/>
    </source>
</evidence>